<dbReference type="EMBL" id="BK015316">
    <property type="protein sequence ID" value="DAE01047.1"/>
    <property type="molecule type" value="Genomic_DNA"/>
</dbReference>
<reference evidence="1" key="1">
    <citation type="journal article" date="2021" name="Proc. Natl. Acad. Sci. U.S.A.">
        <title>A Catalog of Tens of Thousands of Viruses from Human Metagenomes Reveals Hidden Associations with Chronic Diseases.</title>
        <authorList>
            <person name="Tisza M.J."/>
            <person name="Buck C.B."/>
        </authorList>
    </citation>
    <scope>NUCLEOTIDE SEQUENCE</scope>
    <source>
        <strain evidence="1">CtXVO17</strain>
    </source>
</reference>
<protein>
    <submittedName>
        <fullName evidence="1">Uncharacterized protein</fullName>
    </submittedName>
</protein>
<sequence length="88" mass="10005">MLLVAGGDITNEVFVYLIDFKGANAKETVTSNEDGSFSIFINSRLNQEQQTDAYLHALSHITRLDFENRDACVDHLEYYAHNCSPRHL</sequence>
<proteinExistence type="predicted"/>
<accession>A0A8S5P1T2</accession>
<name>A0A8S5P1T2_9CAUD</name>
<organism evidence="1">
    <name type="scientific">Myoviridae sp. ctXVO17</name>
    <dbReference type="NCBI Taxonomy" id="2825121"/>
    <lineage>
        <taxon>Viruses</taxon>
        <taxon>Duplodnaviria</taxon>
        <taxon>Heunggongvirae</taxon>
        <taxon>Uroviricota</taxon>
        <taxon>Caudoviricetes</taxon>
    </lineage>
</organism>
<evidence type="ECO:0000313" key="1">
    <source>
        <dbReference type="EMBL" id="DAE01047.1"/>
    </source>
</evidence>